<sequence>MYFRATFQQYIALHSIFYFVAIVSPTQSGNLKFSEWEHAAEKQTDFFGEQFNPALSAWATPIIPATDLVNPGSESHHQHHSLGQPLGPDFEGEDLDSMPLSPGLQDMLHELESSICQTSHPQGRFSSTFDLIPLSPSQIDTWAHYPETVIPAHDRMHKGKFGSGQTPSISSGMITEMAQNIHSSKCVDQVPKAGPGFSGEWSLSKTSNDKNNWLSLENPKKRPKSKYLSQRQSKRAKGCVPQSNLIEGYCMILLLKKRFDRFGERLVSKFSVRKERNSKKRIPHQELQNISIFPGQECTAVLRVVDPLTKRSAESRKLASSYYLLIRWLYVLHEDWLKRWNIPTFMHRVWQDKLLDWLDYEISGSDDYGIPIIGIRKSSKFEWTKDDEFRDTQIKLIYYFSQMDEGIEVVNTAKYLLEKFKARNPSE</sequence>
<evidence type="ECO:0000313" key="2">
    <source>
        <dbReference type="EMBL" id="OAV98804.1"/>
    </source>
</evidence>
<dbReference type="OrthoDB" id="2507349at2759"/>
<evidence type="ECO:0000313" key="3">
    <source>
        <dbReference type="EnsemblFungi" id="PTTG_25515-t43_1-p1"/>
    </source>
</evidence>
<dbReference type="Proteomes" id="UP000005240">
    <property type="component" value="Unassembled WGS sequence"/>
</dbReference>
<proteinExistence type="predicted"/>
<evidence type="ECO:0000313" key="4">
    <source>
        <dbReference type="Proteomes" id="UP000005240"/>
    </source>
</evidence>
<protein>
    <submittedName>
        <fullName evidence="2 3">Uncharacterized protein</fullName>
    </submittedName>
</protein>
<feature type="region of interest" description="Disordered" evidence="1">
    <location>
        <begin position="211"/>
        <end position="235"/>
    </location>
</feature>
<reference evidence="2" key="2">
    <citation type="submission" date="2016-05" db="EMBL/GenBank/DDBJ databases">
        <title>Comparative analysis highlights variable genome content of wheat rusts and divergence of the mating loci.</title>
        <authorList>
            <person name="Cuomo C.A."/>
            <person name="Bakkeren G."/>
            <person name="Szabo L."/>
            <person name="Khalil H."/>
            <person name="Joly D."/>
            <person name="Goldberg J."/>
            <person name="Young S."/>
            <person name="Zeng Q."/>
            <person name="Fellers J."/>
        </authorList>
    </citation>
    <scope>NUCLEOTIDE SEQUENCE [LARGE SCALE GENOMIC DNA]</scope>
    <source>
        <strain evidence="2">1-1 BBBD Race 1</strain>
    </source>
</reference>
<gene>
    <name evidence="2" type="ORF">PTTG_25515</name>
</gene>
<name>A0A180H204_PUCT1</name>
<reference evidence="2" key="1">
    <citation type="submission" date="2009-11" db="EMBL/GenBank/DDBJ databases">
        <authorList>
            <consortium name="The Broad Institute Genome Sequencing Platform"/>
            <person name="Ward D."/>
            <person name="Feldgarden M."/>
            <person name="Earl A."/>
            <person name="Young S.K."/>
            <person name="Zeng Q."/>
            <person name="Koehrsen M."/>
            <person name="Alvarado L."/>
            <person name="Berlin A."/>
            <person name="Bochicchio J."/>
            <person name="Borenstein D."/>
            <person name="Chapman S.B."/>
            <person name="Chen Z."/>
            <person name="Engels R."/>
            <person name="Freedman E."/>
            <person name="Gellesch M."/>
            <person name="Goldberg J."/>
            <person name="Griggs A."/>
            <person name="Gujja S."/>
            <person name="Heilman E."/>
            <person name="Heiman D."/>
            <person name="Hepburn T."/>
            <person name="Howarth C."/>
            <person name="Jen D."/>
            <person name="Larson L."/>
            <person name="Lewis B."/>
            <person name="Mehta T."/>
            <person name="Park D."/>
            <person name="Pearson M."/>
            <person name="Roberts A."/>
            <person name="Saif S."/>
            <person name="Shea T."/>
            <person name="Shenoy N."/>
            <person name="Sisk P."/>
            <person name="Stolte C."/>
            <person name="Sykes S."/>
            <person name="Thomson T."/>
            <person name="Walk T."/>
            <person name="White J."/>
            <person name="Yandava C."/>
            <person name="Izard J."/>
            <person name="Baranova O.V."/>
            <person name="Blanton J.M."/>
            <person name="Tanner A.C."/>
            <person name="Dewhirst F.E."/>
            <person name="Haas B."/>
            <person name="Nusbaum C."/>
            <person name="Birren B."/>
        </authorList>
    </citation>
    <scope>NUCLEOTIDE SEQUENCE [LARGE SCALE GENOMIC DNA]</scope>
    <source>
        <strain evidence="2">1-1 BBBD Race 1</strain>
    </source>
</reference>
<organism evidence="2">
    <name type="scientific">Puccinia triticina (isolate 1-1 / race 1 (BBBD))</name>
    <name type="common">Brown leaf rust fungus</name>
    <dbReference type="NCBI Taxonomy" id="630390"/>
    <lineage>
        <taxon>Eukaryota</taxon>
        <taxon>Fungi</taxon>
        <taxon>Dikarya</taxon>
        <taxon>Basidiomycota</taxon>
        <taxon>Pucciniomycotina</taxon>
        <taxon>Pucciniomycetes</taxon>
        <taxon>Pucciniales</taxon>
        <taxon>Pucciniaceae</taxon>
        <taxon>Puccinia</taxon>
    </lineage>
</organism>
<dbReference type="EMBL" id="ADAS02000005">
    <property type="protein sequence ID" value="OAV98804.1"/>
    <property type="molecule type" value="Genomic_DNA"/>
</dbReference>
<dbReference type="EnsemblFungi" id="PTTG_25515-t43_1">
    <property type="protein sequence ID" value="PTTG_25515-t43_1-p1"/>
    <property type="gene ID" value="PTTG_25515"/>
</dbReference>
<reference evidence="3" key="4">
    <citation type="submission" date="2025-05" db="UniProtKB">
        <authorList>
            <consortium name="EnsemblFungi"/>
        </authorList>
    </citation>
    <scope>IDENTIFICATION</scope>
    <source>
        <strain evidence="3">isolate 1-1 / race 1 (BBBD)</strain>
    </source>
</reference>
<keyword evidence="4" id="KW-1185">Reference proteome</keyword>
<dbReference type="AlphaFoldDB" id="A0A180H204"/>
<feature type="region of interest" description="Disordered" evidence="1">
    <location>
        <begin position="69"/>
        <end position="103"/>
    </location>
</feature>
<accession>A0A180H204</accession>
<evidence type="ECO:0000256" key="1">
    <source>
        <dbReference type="SAM" id="MobiDB-lite"/>
    </source>
</evidence>
<reference evidence="3 4" key="3">
    <citation type="journal article" date="2017" name="G3 (Bethesda)">
        <title>Comparative analysis highlights variable genome content of wheat rusts and divergence of the mating loci.</title>
        <authorList>
            <person name="Cuomo C.A."/>
            <person name="Bakkeren G."/>
            <person name="Khalil H.B."/>
            <person name="Panwar V."/>
            <person name="Joly D."/>
            <person name="Linning R."/>
            <person name="Sakthikumar S."/>
            <person name="Song X."/>
            <person name="Adiconis X."/>
            <person name="Fan L."/>
            <person name="Goldberg J.M."/>
            <person name="Levin J.Z."/>
            <person name="Young S."/>
            <person name="Zeng Q."/>
            <person name="Anikster Y."/>
            <person name="Bruce M."/>
            <person name="Wang M."/>
            <person name="Yin C."/>
            <person name="McCallum B."/>
            <person name="Szabo L.J."/>
            <person name="Hulbert S."/>
            <person name="Chen X."/>
            <person name="Fellers J.P."/>
        </authorList>
    </citation>
    <scope>NUCLEOTIDE SEQUENCE</scope>
    <source>
        <strain evidence="4">Isolate 1-1 / race 1 (BBBD)</strain>
        <strain evidence="3">isolate 1-1 / race 1 (BBBD)</strain>
    </source>
</reference>
<dbReference type="VEuPathDB" id="FungiDB:PTTG_25515"/>